<dbReference type="Pfam" id="PF08245">
    <property type="entry name" value="Mur_ligase_M"/>
    <property type="match status" value="1"/>
</dbReference>
<dbReference type="NCBIfam" id="TIGR01143">
    <property type="entry name" value="murF"/>
    <property type="match status" value="1"/>
</dbReference>
<feature type="domain" description="Mur ligase N-terminal catalytic" evidence="12">
    <location>
        <begin position="27"/>
        <end position="102"/>
    </location>
</feature>
<evidence type="ECO:0000256" key="6">
    <source>
        <dbReference type="ARBA" id="ARBA00022960"/>
    </source>
</evidence>
<dbReference type="UniPathway" id="UPA00219"/>
<dbReference type="OrthoDB" id="9801978at2"/>
<dbReference type="Proteomes" id="UP000198636">
    <property type="component" value="Unassembled WGS sequence"/>
</dbReference>
<evidence type="ECO:0000259" key="14">
    <source>
        <dbReference type="Pfam" id="PF08245"/>
    </source>
</evidence>
<dbReference type="InterPro" id="IPR005863">
    <property type="entry name" value="UDP-N-AcMur_synth"/>
</dbReference>
<keyword evidence="16" id="KW-1185">Reference proteome</keyword>
<keyword evidence="3 10" id="KW-0132">Cell division</keyword>
<evidence type="ECO:0000256" key="10">
    <source>
        <dbReference type="HAMAP-Rule" id="MF_02019"/>
    </source>
</evidence>
<organism evidence="15 16">
    <name type="scientific">Alkaliphilus peptidifermentans DSM 18978</name>
    <dbReference type="NCBI Taxonomy" id="1120976"/>
    <lineage>
        <taxon>Bacteria</taxon>
        <taxon>Bacillati</taxon>
        <taxon>Bacillota</taxon>
        <taxon>Clostridia</taxon>
        <taxon>Peptostreptococcales</taxon>
        <taxon>Natronincolaceae</taxon>
        <taxon>Alkaliphilus</taxon>
    </lineage>
</organism>
<dbReference type="GO" id="GO:0051301">
    <property type="term" value="P:cell division"/>
    <property type="evidence" value="ECO:0007669"/>
    <property type="project" value="UniProtKB-KW"/>
</dbReference>
<dbReference type="GO" id="GO:0008360">
    <property type="term" value="P:regulation of cell shape"/>
    <property type="evidence" value="ECO:0007669"/>
    <property type="project" value="UniProtKB-KW"/>
</dbReference>
<feature type="domain" description="Mur ligase C-terminal" evidence="13">
    <location>
        <begin position="323"/>
        <end position="447"/>
    </location>
</feature>
<evidence type="ECO:0000313" key="15">
    <source>
        <dbReference type="EMBL" id="SCX88827.1"/>
    </source>
</evidence>
<dbReference type="GO" id="GO:0071555">
    <property type="term" value="P:cell wall organization"/>
    <property type="evidence" value="ECO:0007669"/>
    <property type="project" value="UniProtKB-KW"/>
</dbReference>
<dbReference type="GO" id="GO:0005524">
    <property type="term" value="F:ATP binding"/>
    <property type="evidence" value="ECO:0007669"/>
    <property type="project" value="UniProtKB-UniRule"/>
</dbReference>
<evidence type="ECO:0000256" key="8">
    <source>
        <dbReference type="ARBA" id="ARBA00023306"/>
    </source>
</evidence>
<dbReference type="EC" id="6.3.2.10" evidence="10 11"/>
<dbReference type="GO" id="GO:0009252">
    <property type="term" value="P:peptidoglycan biosynthetic process"/>
    <property type="evidence" value="ECO:0007669"/>
    <property type="project" value="UniProtKB-UniRule"/>
</dbReference>
<sequence>MISLTYEEICRGCNGHIISKGASTSAYGVSTDTRTIQKGMLFVPLMGENFDGHTFIEEAKIKGATGAIIEKNRSLNLSVLDSMYLIEVEDTLEALSRLSKFYRNMFNIPFVGVTGSTGKTSTKDMISAVLSSHFSVLKNIGNFNNHIGLPLTLFNLEKHNQVAVLEMGMSAFGEISMLAEIVRPKIGVITNIGMSHIEHLGSKENIMKAKMEIAEHMTEDNYLIINGDDEYLKKLKGQKTPYTKIFYGIGQDNDLYPSSISENEDGGYSISITINDREATFNIKQYGLHNVYNGLVAIWIGNYFGLSPDKIQQAFDFYSPSKMRMEILELHNFKVINDTYNASPDSMKAAIDVLKHIKGKRKIAVLGNMLEMGAFSEEGHRLVGSYLVKAGVDGLIAVGDEARWIAMEVNYINSSINTIIVDDNKQACIKLNEMLENDDVILIKGSRGMQMEEIVNFLQERS</sequence>
<evidence type="ECO:0000256" key="5">
    <source>
        <dbReference type="ARBA" id="ARBA00022840"/>
    </source>
</evidence>
<dbReference type="InterPro" id="IPR004101">
    <property type="entry name" value="Mur_ligase_C"/>
</dbReference>
<evidence type="ECO:0000256" key="9">
    <source>
        <dbReference type="ARBA" id="ARBA00023316"/>
    </source>
</evidence>
<dbReference type="SUPFAM" id="SSF53623">
    <property type="entry name" value="MurD-like peptide ligases, catalytic domain"/>
    <property type="match status" value="1"/>
</dbReference>
<evidence type="ECO:0000256" key="3">
    <source>
        <dbReference type="ARBA" id="ARBA00022618"/>
    </source>
</evidence>
<evidence type="ECO:0000256" key="2">
    <source>
        <dbReference type="ARBA" id="ARBA00022598"/>
    </source>
</evidence>
<dbReference type="InterPro" id="IPR036565">
    <property type="entry name" value="Mur-like_cat_sf"/>
</dbReference>
<comment type="catalytic activity">
    <reaction evidence="10 11">
        <text>D-alanyl-D-alanine + UDP-N-acetyl-alpha-D-muramoyl-L-alanyl-gamma-D-glutamyl-meso-2,6-diaminopimelate + ATP = UDP-N-acetyl-alpha-D-muramoyl-L-alanyl-gamma-D-glutamyl-meso-2,6-diaminopimeloyl-D-alanyl-D-alanine + ADP + phosphate + H(+)</text>
        <dbReference type="Rhea" id="RHEA:28374"/>
        <dbReference type="ChEBI" id="CHEBI:15378"/>
        <dbReference type="ChEBI" id="CHEBI:30616"/>
        <dbReference type="ChEBI" id="CHEBI:43474"/>
        <dbReference type="ChEBI" id="CHEBI:57822"/>
        <dbReference type="ChEBI" id="CHEBI:61386"/>
        <dbReference type="ChEBI" id="CHEBI:83905"/>
        <dbReference type="ChEBI" id="CHEBI:456216"/>
        <dbReference type="EC" id="6.3.2.10"/>
    </reaction>
</comment>
<feature type="domain" description="Mur ligase central" evidence="14">
    <location>
        <begin position="113"/>
        <end position="299"/>
    </location>
</feature>
<keyword evidence="6 10" id="KW-0133">Cell shape</keyword>
<evidence type="ECO:0000256" key="1">
    <source>
        <dbReference type="ARBA" id="ARBA00022490"/>
    </source>
</evidence>
<protein>
    <recommendedName>
        <fullName evidence="10 11">UDP-N-acetylmuramoyl-tripeptide--D-alanyl-D-alanine ligase</fullName>
        <ecNumber evidence="10 11">6.3.2.10</ecNumber>
    </recommendedName>
    <alternativeName>
        <fullName evidence="10">D-alanyl-D-alanine-adding enzyme</fullName>
    </alternativeName>
</protein>
<dbReference type="PANTHER" id="PTHR43024:SF1">
    <property type="entry name" value="UDP-N-ACETYLMURAMOYL-TRIPEPTIDE--D-ALANYL-D-ALANINE LIGASE"/>
    <property type="match status" value="1"/>
</dbReference>
<dbReference type="EMBL" id="FMUS01000002">
    <property type="protein sequence ID" value="SCX88827.1"/>
    <property type="molecule type" value="Genomic_DNA"/>
</dbReference>
<accession>A0A1G5BFB6</accession>
<dbReference type="InterPro" id="IPR051046">
    <property type="entry name" value="MurCDEF_CellWall_CoF430Synth"/>
</dbReference>
<evidence type="ECO:0000313" key="16">
    <source>
        <dbReference type="Proteomes" id="UP000198636"/>
    </source>
</evidence>
<feature type="binding site" evidence="10">
    <location>
        <begin position="115"/>
        <end position="121"/>
    </location>
    <ligand>
        <name>ATP</name>
        <dbReference type="ChEBI" id="CHEBI:30616"/>
    </ligand>
</feature>
<keyword evidence="2 10" id="KW-0436">Ligase</keyword>
<proteinExistence type="inferred from homology"/>
<dbReference type="SUPFAM" id="SSF53244">
    <property type="entry name" value="MurD-like peptide ligases, peptide-binding domain"/>
    <property type="match status" value="1"/>
</dbReference>
<evidence type="ECO:0000256" key="11">
    <source>
        <dbReference type="RuleBase" id="RU004136"/>
    </source>
</evidence>
<dbReference type="Gene3D" id="3.40.1190.10">
    <property type="entry name" value="Mur-like, catalytic domain"/>
    <property type="match status" value="1"/>
</dbReference>
<keyword evidence="7 10" id="KW-0573">Peptidoglycan synthesis</keyword>
<dbReference type="GO" id="GO:0008766">
    <property type="term" value="F:UDP-N-acetylmuramoylalanyl-D-glutamyl-2,6-diaminopimelate-D-alanyl-D-alanine ligase activity"/>
    <property type="evidence" value="ECO:0007669"/>
    <property type="project" value="RHEA"/>
</dbReference>
<keyword evidence="8 10" id="KW-0131">Cell cycle</keyword>
<evidence type="ECO:0000256" key="4">
    <source>
        <dbReference type="ARBA" id="ARBA00022741"/>
    </source>
</evidence>
<name>A0A1G5BFB6_9FIRM</name>
<evidence type="ECO:0000259" key="12">
    <source>
        <dbReference type="Pfam" id="PF01225"/>
    </source>
</evidence>
<dbReference type="Gene3D" id="3.40.1390.10">
    <property type="entry name" value="MurE/MurF, N-terminal domain"/>
    <property type="match status" value="1"/>
</dbReference>
<keyword evidence="9 10" id="KW-0961">Cell wall biogenesis/degradation</keyword>
<dbReference type="InterPro" id="IPR035911">
    <property type="entry name" value="MurE/MurF_N"/>
</dbReference>
<reference evidence="15 16" key="1">
    <citation type="submission" date="2016-10" db="EMBL/GenBank/DDBJ databases">
        <authorList>
            <person name="de Groot N.N."/>
        </authorList>
    </citation>
    <scope>NUCLEOTIDE SEQUENCE [LARGE SCALE GENOMIC DNA]</scope>
    <source>
        <strain evidence="15 16">DSM 18978</strain>
    </source>
</reference>
<comment type="subcellular location">
    <subcellularLocation>
        <location evidence="10 11">Cytoplasm</location>
    </subcellularLocation>
</comment>
<keyword evidence="4 10" id="KW-0547">Nucleotide-binding</keyword>
<dbReference type="InterPro" id="IPR013221">
    <property type="entry name" value="Mur_ligase_cen"/>
</dbReference>
<dbReference type="PANTHER" id="PTHR43024">
    <property type="entry name" value="UDP-N-ACETYLMURAMOYL-TRIPEPTIDE--D-ALANYL-D-ALANINE LIGASE"/>
    <property type="match status" value="1"/>
</dbReference>
<dbReference type="GO" id="GO:0005737">
    <property type="term" value="C:cytoplasm"/>
    <property type="evidence" value="ECO:0007669"/>
    <property type="project" value="UniProtKB-SubCell"/>
</dbReference>
<dbReference type="Pfam" id="PF01225">
    <property type="entry name" value="Mur_ligase"/>
    <property type="match status" value="1"/>
</dbReference>
<dbReference type="RefSeq" id="WP_091539372.1">
    <property type="nucleotide sequence ID" value="NZ_FMUS01000002.1"/>
</dbReference>
<evidence type="ECO:0000259" key="13">
    <source>
        <dbReference type="Pfam" id="PF02875"/>
    </source>
</evidence>
<dbReference type="Pfam" id="PF02875">
    <property type="entry name" value="Mur_ligase_C"/>
    <property type="match status" value="1"/>
</dbReference>
<dbReference type="InterPro" id="IPR036615">
    <property type="entry name" value="Mur_ligase_C_dom_sf"/>
</dbReference>
<dbReference type="Gene3D" id="3.90.190.20">
    <property type="entry name" value="Mur ligase, C-terminal domain"/>
    <property type="match status" value="1"/>
</dbReference>
<dbReference type="AlphaFoldDB" id="A0A1G5BFB6"/>
<comment type="similarity">
    <text evidence="10">Belongs to the MurCDEF family. MurF subfamily.</text>
</comment>
<gene>
    <name evidence="10" type="primary">murF</name>
    <name evidence="15" type="ORF">SAMN03080606_00398</name>
</gene>
<dbReference type="HAMAP" id="MF_02019">
    <property type="entry name" value="MurF"/>
    <property type="match status" value="1"/>
</dbReference>
<dbReference type="STRING" id="1120976.SAMN03080606_00398"/>
<comment type="pathway">
    <text evidence="10 11">Cell wall biogenesis; peptidoglycan biosynthesis.</text>
</comment>
<keyword evidence="1 10" id="KW-0963">Cytoplasm</keyword>
<evidence type="ECO:0000256" key="7">
    <source>
        <dbReference type="ARBA" id="ARBA00022984"/>
    </source>
</evidence>
<keyword evidence="5 10" id="KW-0067">ATP-binding</keyword>
<comment type="function">
    <text evidence="10 11">Involved in cell wall formation. Catalyzes the final step in the synthesis of UDP-N-acetylmuramoyl-pentapeptide, the precursor of murein.</text>
</comment>
<dbReference type="GO" id="GO:0047480">
    <property type="term" value="F:UDP-N-acetylmuramoyl-tripeptide-D-alanyl-D-alanine ligase activity"/>
    <property type="evidence" value="ECO:0007669"/>
    <property type="project" value="UniProtKB-UniRule"/>
</dbReference>
<dbReference type="InterPro" id="IPR000713">
    <property type="entry name" value="Mur_ligase_N"/>
</dbReference>
<dbReference type="SUPFAM" id="SSF63418">
    <property type="entry name" value="MurE/MurF N-terminal domain"/>
    <property type="match status" value="1"/>
</dbReference>